<sequence length="298" mass="32268">MSQDTSALTPQPGASPEAVWRVAGWVVAQGALLASLLLYFGWARTQRTFAYFGVDLSLLDFANTDYILRSVGSAYMPMLRLGLVAVAGFALHRYLASRPAAAARAHNAVGVLAIALLVLGGSALLMPAWSARIGHWMPNSPAIFYAWLPASLATAFALLIYAGTATGRFKQSELPRALLVALLVMALFWTVSLFAVYDGLARAKAIERELPNAAEVVVLSQSTLFLHGHGVSDSDLVPAGTGKPVPGRYRKQYSGLRLLMHSGGKYFLLPSHWRRGRDRVAEIPDDEQIRIEIVTPPV</sequence>
<name>A0A9X3MM40_9ACTN</name>
<evidence type="ECO:0000256" key="1">
    <source>
        <dbReference type="SAM" id="Phobius"/>
    </source>
</evidence>
<accession>A0A9X3MM40</accession>
<organism evidence="2 3">
    <name type="scientific">Solirubrobacter ginsenosidimutans</name>
    <dbReference type="NCBI Taxonomy" id="490573"/>
    <lineage>
        <taxon>Bacteria</taxon>
        <taxon>Bacillati</taxon>
        <taxon>Actinomycetota</taxon>
        <taxon>Thermoleophilia</taxon>
        <taxon>Solirubrobacterales</taxon>
        <taxon>Solirubrobacteraceae</taxon>
        <taxon>Solirubrobacter</taxon>
    </lineage>
</organism>
<feature type="transmembrane region" description="Helical" evidence="1">
    <location>
        <begin position="177"/>
        <end position="197"/>
    </location>
</feature>
<evidence type="ECO:0000313" key="3">
    <source>
        <dbReference type="Proteomes" id="UP001149140"/>
    </source>
</evidence>
<proteinExistence type="predicted"/>
<feature type="transmembrane region" description="Helical" evidence="1">
    <location>
        <begin position="49"/>
        <end position="68"/>
    </location>
</feature>
<keyword evidence="1" id="KW-1133">Transmembrane helix</keyword>
<dbReference type="EMBL" id="JAPDOD010000001">
    <property type="protein sequence ID" value="MDA0159096.1"/>
    <property type="molecule type" value="Genomic_DNA"/>
</dbReference>
<feature type="transmembrane region" description="Helical" evidence="1">
    <location>
        <begin position="142"/>
        <end position="165"/>
    </location>
</feature>
<protein>
    <submittedName>
        <fullName evidence="2">Uncharacterized protein</fullName>
    </submittedName>
</protein>
<keyword evidence="1" id="KW-0472">Membrane</keyword>
<keyword evidence="3" id="KW-1185">Reference proteome</keyword>
<evidence type="ECO:0000313" key="2">
    <source>
        <dbReference type="EMBL" id="MDA0159096.1"/>
    </source>
</evidence>
<dbReference type="RefSeq" id="WP_270037755.1">
    <property type="nucleotide sequence ID" value="NZ_JAPDOD010000001.1"/>
</dbReference>
<dbReference type="AlphaFoldDB" id="A0A9X3MM40"/>
<dbReference type="Proteomes" id="UP001149140">
    <property type="component" value="Unassembled WGS sequence"/>
</dbReference>
<comment type="caution">
    <text evidence="2">The sequence shown here is derived from an EMBL/GenBank/DDBJ whole genome shotgun (WGS) entry which is preliminary data.</text>
</comment>
<reference evidence="2" key="1">
    <citation type="submission" date="2022-10" db="EMBL/GenBank/DDBJ databases">
        <title>The WGS of Solirubrobacter ginsenosidimutans DSM 21036.</title>
        <authorList>
            <person name="Jiang Z."/>
        </authorList>
    </citation>
    <scope>NUCLEOTIDE SEQUENCE</scope>
    <source>
        <strain evidence="2">DSM 21036</strain>
    </source>
</reference>
<feature type="transmembrane region" description="Helical" evidence="1">
    <location>
        <begin position="22"/>
        <end position="42"/>
    </location>
</feature>
<keyword evidence="1" id="KW-0812">Transmembrane</keyword>
<gene>
    <name evidence="2" type="ORF">OM076_02365</name>
</gene>
<feature type="transmembrane region" description="Helical" evidence="1">
    <location>
        <begin position="74"/>
        <end position="96"/>
    </location>
</feature>
<feature type="transmembrane region" description="Helical" evidence="1">
    <location>
        <begin position="108"/>
        <end position="130"/>
    </location>
</feature>